<evidence type="ECO:0000256" key="15">
    <source>
        <dbReference type="PROSITE-ProRule" id="PRU00560"/>
    </source>
</evidence>
<dbReference type="PROSITE" id="PS51198">
    <property type="entry name" value="UVRD_HELICASE_ATP_BIND"/>
    <property type="match status" value="1"/>
</dbReference>
<organism evidence="18 19">
    <name type="scientific">Nitrospina watsonii</name>
    <dbReference type="NCBI Taxonomy" id="1323948"/>
    <lineage>
        <taxon>Bacteria</taxon>
        <taxon>Pseudomonadati</taxon>
        <taxon>Nitrospinota/Tectimicrobiota group</taxon>
        <taxon>Nitrospinota</taxon>
        <taxon>Nitrospinia</taxon>
        <taxon>Nitrospinales</taxon>
        <taxon>Nitrospinaceae</taxon>
        <taxon>Nitrospina</taxon>
    </lineage>
</organism>
<evidence type="ECO:0000256" key="6">
    <source>
        <dbReference type="ARBA" id="ARBA00022839"/>
    </source>
</evidence>
<dbReference type="Pfam" id="PF13361">
    <property type="entry name" value="UvrD_C"/>
    <property type="match status" value="2"/>
</dbReference>
<dbReference type="Gene3D" id="3.40.50.300">
    <property type="entry name" value="P-loop containing nucleotide triphosphate hydrolases"/>
    <property type="match status" value="4"/>
</dbReference>
<dbReference type="InterPro" id="IPR014017">
    <property type="entry name" value="DNA_helicase_UvrD-like_C"/>
</dbReference>
<keyword evidence="7 15" id="KW-0067">ATP-binding</keyword>
<evidence type="ECO:0000259" key="16">
    <source>
        <dbReference type="PROSITE" id="PS51198"/>
    </source>
</evidence>
<evidence type="ECO:0000256" key="10">
    <source>
        <dbReference type="ARBA" id="ARBA00023235"/>
    </source>
</evidence>
<reference evidence="18 19" key="1">
    <citation type="submission" date="2022-09" db="EMBL/GenBank/DDBJ databases">
        <authorList>
            <person name="Kop L."/>
        </authorList>
    </citation>
    <scope>NUCLEOTIDE SEQUENCE [LARGE SCALE GENOMIC DNA]</scope>
    <source>
        <strain evidence="18 19">347</strain>
    </source>
</reference>
<keyword evidence="4 15" id="KW-0378">Hydrolase</keyword>
<comment type="catalytic activity">
    <reaction evidence="11">
        <text>Couples ATP hydrolysis with the unwinding of duplex DNA by translocating in the 3'-5' direction.</text>
        <dbReference type="EC" id="5.6.2.4"/>
    </reaction>
</comment>
<dbReference type="SUPFAM" id="SSF52540">
    <property type="entry name" value="P-loop containing nucleoside triphosphate hydrolases"/>
    <property type="match status" value="1"/>
</dbReference>
<evidence type="ECO:0000256" key="11">
    <source>
        <dbReference type="ARBA" id="ARBA00034617"/>
    </source>
</evidence>
<accession>A0ABM9HE21</accession>
<keyword evidence="5 15" id="KW-0347">Helicase</keyword>
<keyword evidence="6" id="KW-0269">Exonuclease</keyword>
<keyword evidence="19" id="KW-1185">Reference proteome</keyword>
<dbReference type="GO" id="GO:0004386">
    <property type="term" value="F:helicase activity"/>
    <property type="evidence" value="ECO:0007669"/>
    <property type="project" value="UniProtKB-KW"/>
</dbReference>
<keyword evidence="2 15" id="KW-0547">Nucleotide-binding</keyword>
<dbReference type="InterPro" id="IPR011604">
    <property type="entry name" value="PDDEXK-like_dom_sf"/>
</dbReference>
<dbReference type="EC" id="5.6.2.4" evidence="12"/>
<keyword evidence="8" id="KW-0238">DNA-binding</keyword>
<dbReference type="EMBL" id="OX336137">
    <property type="protein sequence ID" value="CAI2718454.1"/>
    <property type="molecule type" value="Genomic_DNA"/>
</dbReference>
<evidence type="ECO:0000256" key="9">
    <source>
        <dbReference type="ARBA" id="ARBA00023204"/>
    </source>
</evidence>
<gene>
    <name evidence="18" type="ORF">NSPWAT_1595</name>
</gene>
<evidence type="ECO:0000256" key="4">
    <source>
        <dbReference type="ARBA" id="ARBA00022801"/>
    </source>
</evidence>
<evidence type="ECO:0000313" key="19">
    <source>
        <dbReference type="Proteomes" id="UP001157733"/>
    </source>
</evidence>
<dbReference type="PANTHER" id="PTHR11070">
    <property type="entry name" value="UVRD / RECB / PCRA DNA HELICASE FAMILY MEMBER"/>
    <property type="match status" value="1"/>
</dbReference>
<dbReference type="Proteomes" id="UP001157733">
    <property type="component" value="Chromosome"/>
</dbReference>
<feature type="domain" description="UvrD-like helicase ATP-binding" evidence="16">
    <location>
        <begin position="4"/>
        <end position="497"/>
    </location>
</feature>
<evidence type="ECO:0000256" key="2">
    <source>
        <dbReference type="ARBA" id="ARBA00022741"/>
    </source>
</evidence>
<dbReference type="InterPro" id="IPR000212">
    <property type="entry name" value="DNA_helicase_UvrD/REP"/>
</dbReference>
<name>A0ABM9HE21_9BACT</name>
<sequence length="1127" mass="128039">MSGRIHDQDQRDRALDATQSFIVQAPAGSGKTELLIQRFLKLLARVEKPEHILAMTFTRKAAGEMQTRIVQALTTAAQGEPPESEHSRQTYRLALEVLKQDARHEWNLLDNPIRLKIQTIDSFCMSLIKQTPVLSGIGSLLDIEENADNLYRQTAQRMLARLEEASPTGDAVRRLLKRLDNNKGKFLDRMIQLLQKRDRWMLTFFENRLETPSSTESRDEQEQALSELVEARLQAADALFSDALKAQLLPFFRYAGENIHASQSGSDLATLKDLAEFPEPLSTGLPIWKIIASMLVTDGGTVRKKMDKRMGFPAKNDGGNQDLKQEYQYILESLASDSALIAVLNDIKSLPEPRFEDSDWEFLESMFHLLPEIEKALRQVFIQSGNTDYSELSLSALTSLGGEMTPTDLLLKYDVKLHHILVDEFQDTSYKQYKLLSLLTEGWTPDDGRTLFIVGDPMQSIYRFRDAEVSFFNKVKQNGIGPVSLVPLQLSSNFRSQAHLVHWVNACFETLDRETESGGTADLEGAIDYEPSHAERAATTEQAVVYHPFIKTETEQEAFQLVDVIRGLQTDHPGATTAILVRSRTHLESLMPHLQEAGIPLRAENIDKITDRSAILDLWSLMRALLDPHDRIAWLSILRAPWCGLHLEDLHRLCLLDSSTPLWQLMNEPSRQQTLTTDGQARLARMVEKLTPVLDALPGENFRDLLEGCWIDLGGPACVERSQWPDIDVFFGEVSKTLDKGDYDTLYRFDRVLERLYASPPALEGSPVQIMTMHQAKGLEFDFVLLPGLGKKTGKDEKQLIFWLTHQKHMLFAPIQETGEKDSAIYKFLNTLNKARDQHEMRRLLYVSVTRAKQQLHLFGHVTLDDEAAEIKNPPANSMLGHLWPHVQTGWEEQLTMGSTGGPSQYRPKPKPPHLRRLAREFQPPTPPPDIETGRPLDIREEREDRPPYYWAGNEARFLGNVLHRCFKDIADQGLNTWDEKNPESMKPAFKAALLNEGLPFDRAGAVAEKGVRALQNILDDEQVGRWILDAHEDAASEFALTFAKKDIFSNRIIDRTFVDAEGTRWIIDYKTGEHQGSSLESFFEAEEKRYAPQLQAYAEILRAKGETRPIKLALYYPLHRRLVEVS</sequence>
<protein>
    <recommendedName>
        <fullName evidence="12">DNA 3'-5' helicase</fullName>
        <ecNumber evidence="12">5.6.2.4</ecNumber>
    </recommendedName>
    <alternativeName>
        <fullName evidence="13">DNA 3'-5' helicase II</fullName>
    </alternativeName>
</protein>
<comment type="catalytic activity">
    <reaction evidence="14">
        <text>ATP + H2O = ADP + phosphate + H(+)</text>
        <dbReference type="Rhea" id="RHEA:13065"/>
        <dbReference type="ChEBI" id="CHEBI:15377"/>
        <dbReference type="ChEBI" id="CHEBI:15378"/>
        <dbReference type="ChEBI" id="CHEBI:30616"/>
        <dbReference type="ChEBI" id="CHEBI:43474"/>
        <dbReference type="ChEBI" id="CHEBI:456216"/>
        <dbReference type="EC" id="5.6.2.4"/>
    </reaction>
</comment>
<evidence type="ECO:0000256" key="13">
    <source>
        <dbReference type="ARBA" id="ARBA00034923"/>
    </source>
</evidence>
<feature type="binding site" evidence="15">
    <location>
        <begin position="25"/>
        <end position="32"/>
    </location>
    <ligand>
        <name>ATP</name>
        <dbReference type="ChEBI" id="CHEBI:30616"/>
    </ligand>
</feature>
<dbReference type="Gene3D" id="3.90.320.10">
    <property type="match status" value="1"/>
</dbReference>
<dbReference type="GO" id="GO:0016787">
    <property type="term" value="F:hydrolase activity"/>
    <property type="evidence" value="ECO:0007669"/>
    <property type="project" value="UniProtKB-KW"/>
</dbReference>
<evidence type="ECO:0000256" key="8">
    <source>
        <dbReference type="ARBA" id="ARBA00023125"/>
    </source>
</evidence>
<keyword evidence="1" id="KW-0540">Nuclease</keyword>
<keyword evidence="3" id="KW-0227">DNA damage</keyword>
<dbReference type="InterPro" id="IPR038726">
    <property type="entry name" value="PDDEXK_AddAB-type"/>
</dbReference>
<evidence type="ECO:0000256" key="3">
    <source>
        <dbReference type="ARBA" id="ARBA00022763"/>
    </source>
</evidence>
<evidence type="ECO:0000256" key="12">
    <source>
        <dbReference type="ARBA" id="ARBA00034808"/>
    </source>
</evidence>
<evidence type="ECO:0000256" key="14">
    <source>
        <dbReference type="ARBA" id="ARBA00048988"/>
    </source>
</evidence>
<proteinExistence type="predicted"/>
<dbReference type="RefSeq" id="WP_282011351.1">
    <property type="nucleotide sequence ID" value="NZ_OX336137.1"/>
</dbReference>
<dbReference type="InterPro" id="IPR014016">
    <property type="entry name" value="UvrD-like_ATP-bd"/>
</dbReference>
<evidence type="ECO:0000256" key="5">
    <source>
        <dbReference type="ARBA" id="ARBA00022806"/>
    </source>
</evidence>
<dbReference type="Gene3D" id="1.10.486.10">
    <property type="entry name" value="PCRA, domain 4"/>
    <property type="match status" value="1"/>
</dbReference>
<dbReference type="SUPFAM" id="SSF52980">
    <property type="entry name" value="Restriction endonuclease-like"/>
    <property type="match status" value="1"/>
</dbReference>
<evidence type="ECO:0000313" key="18">
    <source>
        <dbReference type="EMBL" id="CAI2718454.1"/>
    </source>
</evidence>
<evidence type="ECO:0000256" key="1">
    <source>
        <dbReference type="ARBA" id="ARBA00022722"/>
    </source>
</evidence>
<keyword evidence="9" id="KW-0234">DNA repair</keyword>
<dbReference type="Pfam" id="PF12705">
    <property type="entry name" value="PDDEXK_1"/>
    <property type="match status" value="1"/>
</dbReference>
<feature type="domain" description="UvrD-like helicase C-terminal" evidence="17">
    <location>
        <begin position="513"/>
        <end position="778"/>
    </location>
</feature>
<dbReference type="Pfam" id="PF00580">
    <property type="entry name" value="UvrD-helicase"/>
    <property type="match status" value="1"/>
</dbReference>
<dbReference type="PANTHER" id="PTHR11070:SF2">
    <property type="entry name" value="ATP-DEPENDENT DNA HELICASE SRS2"/>
    <property type="match status" value="1"/>
</dbReference>
<evidence type="ECO:0000256" key="7">
    <source>
        <dbReference type="ARBA" id="ARBA00022840"/>
    </source>
</evidence>
<evidence type="ECO:0000259" key="17">
    <source>
        <dbReference type="PROSITE" id="PS51217"/>
    </source>
</evidence>
<dbReference type="PROSITE" id="PS51217">
    <property type="entry name" value="UVRD_HELICASE_CTER"/>
    <property type="match status" value="1"/>
</dbReference>
<dbReference type="InterPro" id="IPR011335">
    <property type="entry name" value="Restrct_endonuc-II-like"/>
</dbReference>
<keyword evidence="10" id="KW-0413">Isomerase</keyword>
<dbReference type="InterPro" id="IPR027417">
    <property type="entry name" value="P-loop_NTPase"/>
</dbReference>